<feature type="compositionally biased region" description="Polar residues" evidence="3">
    <location>
        <begin position="1"/>
        <end position="12"/>
    </location>
</feature>
<dbReference type="InterPro" id="IPR004000">
    <property type="entry name" value="Actin"/>
</dbReference>
<gene>
    <name evidence="4" type="ORF">A1Q1_02626</name>
</gene>
<dbReference type="Proteomes" id="UP000002748">
    <property type="component" value="Unassembled WGS sequence"/>
</dbReference>
<dbReference type="AlphaFoldDB" id="J5QNX9"/>
<dbReference type="KEGG" id="tasa:A1Q1_02626"/>
<protein>
    <submittedName>
        <fullName evidence="4">Protein-vacuolar targeting-related protein</fullName>
    </submittedName>
</protein>
<accession>J5QNX9</accession>
<dbReference type="SUPFAM" id="SSF53067">
    <property type="entry name" value="Actin-like ATPase domain"/>
    <property type="match status" value="2"/>
</dbReference>
<name>J5QNX9_TRIAS</name>
<dbReference type="FunFam" id="3.30.420.40:FF:000058">
    <property type="entry name" value="Putative actin-related protein 5"/>
    <property type="match status" value="1"/>
</dbReference>
<dbReference type="SMART" id="SM00268">
    <property type="entry name" value="ACTIN"/>
    <property type="match status" value="1"/>
</dbReference>
<dbReference type="VEuPathDB" id="FungiDB:A1Q1_02626"/>
<proteinExistence type="inferred from homology"/>
<keyword evidence="2" id="KW-0175">Coiled coil</keyword>
<dbReference type="EMBL" id="ALBS01000206">
    <property type="protein sequence ID" value="EJT48343.1"/>
    <property type="molecule type" value="Genomic_DNA"/>
</dbReference>
<evidence type="ECO:0000256" key="1">
    <source>
        <dbReference type="RuleBase" id="RU000487"/>
    </source>
</evidence>
<dbReference type="RefSeq" id="XP_014179362.1">
    <property type="nucleotide sequence ID" value="XM_014323887.1"/>
</dbReference>
<comment type="caution">
    <text evidence="4">The sequence shown here is derived from an EMBL/GenBank/DDBJ whole genome shotgun (WGS) entry which is preliminary data.</text>
</comment>
<reference evidence="4 5" key="1">
    <citation type="journal article" date="2012" name="Eukaryot. Cell">
        <title>Draft genome sequence of CBS 2479, the standard type strain of Trichosporon asahii.</title>
        <authorList>
            <person name="Yang R.Y."/>
            <person name="Li H.T."/>
            <person name="Zhu H."/>
            <person name="Zhou G.P."/>
            <person name="Wang M."/>
            <person name="Wang L."/>
        </authorList>
    </citation>
    <scope>NUCLEOTIDE SEQUENCE [LARGE SCALE GENOMIC DNA]</scope>
    <source>
        <strain evidence="5">ATCC 90039 / CBS 2479 / JCM 2466 / KCTC 7840 / NCYC 2677 / UAMH 7654</strain>
    </source>
</reference>
<comment type="similarity">
    <text evidence="1">Belongs to the actin family.</text>
</comment>
<dbReference type="HOGENOM" id="CLU_008246_1_0_1"/>
<dbReference type="GeneID" id="25986139"/>
<dbReference type="Pfam" id="PF00022">
    <property type="entry name" value="Actin"/>
    <property type="match status" value="2"/>
</dbReference>
<sequence>MSSDQDLATSGSKVIHFPEGTFNPEPQPPFDYHSLDGQDPVICIDNGSHSWRAGFSTMSKPYIDNPNVIARYRERKIGKNMLLFGNYVDADANSRSNTRNMFDGDLLIHGDLLECALDYTFLTLGIDSDRIEQPIVMTERLTNPLFTRAIRIPFGGAQASELMLKLVQLKYPSFPLKITGGQATSELRSLEDPVEMAEMTKIVQFPFTQPEVVEKSEAEIAAALARRKEQGRRLQEMQAKQRAEKLAAKIAEVEEFKALLAERGSMKKAEFAQRIYDSTPFETEAEVEAYIKKTEAEIKRKQRKDLGEDPEPEEEPTFPLVDRPDEELNEEELKEKRKQRLMKAGWEARVKARNEKQKEKERLLERLEIEERTNNLERWSAKLRKEQDEVIERMKERKKRQAQLGDRKSAAAQNRMKSIAALAADSNGGQKDDGFGRDDSDWNAYREIVNSDAEEDDAAALESIEARLLEFDPSFTEDDTMEGRVRRKNALLNNFVRGGTGGRYDEESVEQSYQVHLNVERIRVPETWFQPSMFGMDSAGIGEMSGWILNGFEPDIRERLMQCIVLSGGSTKLPGLLQRTRNTLTPMLPYRKPLKIYGAVGGDDPRLEAWRGMAEWARSPEGRSALVTRAEYDEKGSEWLKEHAWGNVPPF</sequence>
<dbReference type="PANTHER" id="PTHR11937">
    <property type="entry name" value="ACTIN"/>
    <property type="match status" value="1"/>
</dbReference>
<dbReference type="Gene3D" id="3.30.420.40">
    <property type="match status" value="3"/>
</dbReference>
<feature type="coiled-coil region" evidence="2">
    <location>
        <begin position="350"/>
        <end position="389"/>
    </location>
</feature>
<evidence type="ECO:0000256" key="3">
    <source>
        <dbReference type="SAM" id="MobiDB-lite"/>
    </source>
</evidence>
<evidence type="ECO:0000313" key="5">
    <source>
        <dbReference type="Proteomes" id="UP000002748"/>
    </source>
</evidence>
<feature type="region of interest" description="Disordered" evidence="3">
    <location>
        <begin position="1"/>
        <end position="31"/>
    </location>
</feature>
<organism evidence="4 5">
    <name type="scientific">Trichosporon asahii var. asahii (strain ATCC 90039 / CBS 2479 / JCM 2466 / KCTC 7840 / NBRC 103889/ NCYC 2677 / UAMH 7654)</name>
    <name type="common">Yeast</name>
    <dbReference type="NCBI Taxonomy" id="1186058"/>
    <lineage>
        <taxon>Eukaryota</taxon>
        <taxon>Fungi</taxon>
        <taxon>Dikarya</taxon>
        <taxon>Basidiomycota</taxon>
        <taxon>Agaricomycotina</taxon>
        <taxon>Tremellomycetes</taxon>
        <taxon>Trichosporonales</taxon>
        <taxon>Trichosporonaceae</taxon>
        <taxon>Trichosporon</taxon>
    </lineage>
</organism>
<evidence type="ECO:0000256" key="2">
    <source>
        <dbReference type="SAM" id="Coils"/>
    </source>
</evidence>
<feature type="region of interest" description="Disordered" evidence="3">
    <location>
        <begin position="301"/>
        <end position="333"/>
    </location>
</feature>
<dbReference type="OrthoDB" id="7340501at2759"/>
<evidence type="ECO:0000313" key="4">
    <source>
        <dbReference type="EMBL" id="EJT48343.1"/>
    </source>
</evidence>
<dbReference type="InterPro" id="IPR043129">
    <property type="entry name" value="ATPase_NBD"/>
</dbReference>
<dbReference type="Gene3D" id="3.90.640.10">
    <property type="entry name" value="Actin, Chain A, domain 4"/>
    <property type="match status" value="1"/>
</dbReference>